<comment type="subcellular location">
    <subcellularLocation>
        <location evidence="1">Membrane</location>
        <topology evidence="1">Multi-pass membrane protein</topology>
    </subcellularLocation>
</comment>
<dbReference type="PANTHER" id="PTHR33048:SF55">
    <property type="entry name" value="INTEGRAL MEMBRANE PROTEIN"/>
    <property type="match status" value="1"/>
</dbReference>
<evidence type="ECO:0000256" key="6">
    <source>
        <dbReference type="SAM" id="Phobius"/>
    </source>
</evidence>
<evidence type="ECO:0000256" key="2">
    <source>
        <dbReference type="ARBA" id="ARBA00022692"/>
    </source>
</evidence>
<feature type="transmembrane region" description="Helical" evidence="6">
    <location>
        <begin position="12"/>
        <end position="33"/>
    </location>
</feature>
<protein>
    <recommendedName>
        <fullName evidence="7">Rhodopsin domain-containing protein</fullName>
    </recommendedName>
</protein>
<feature type="transmembrane region" description="Helical" evidence="6">
    <location>
        <begin position="191"/>
        <end position="213"/>
    </location>
</feature>
<proteinExistence type="inferred from homology"/>
<name>A0AAV9I204_9PEZI</name>
<dbReference type="PANTHER" id="PTHR33048">
    <property type="entry name" value="PTH11-LIKE INTEGRAL MEMBRANE PROTEIN (AFU_ORTHOLOGUE AFUA_5G11245)"/>
    <property type="match status" value="1"/>
</dbReference>
<keyword evidence="9" id="KW-1185">Reference proteome</keyword>
<reference evidence="8" key="1">
    <citation type="journal article" date="2023" name="Mol. Phylogenet. Evol.">
        <title>Genome-scale phylogeny and comparative genomics of the fungal order Sordariales.</title>
        <authorList>
            <person name="Hensen N."/>
            <person name="Bonometti L."/>
            <person name="Westerberg I."/>
            <person name="Brannstrom I.O."/>
            <person name="Guillou S."/>
            <person name="Cros-Aarteil S."/>
            <person name="Calhoun S."/>
            <person name="Haridas S."/>
            <person name="Kuo A."/>
            <person name="Mondo S."/>
            <person name="Pangilinan J."/>
            <person name="Riley R."/>
            <person name="LaButti K."/>
            <person name="Andreopoulos B."/>
            <person name="Lipzen A."/>
            <person name="Chen C."/>
            <person name="Yan M."/>
            <person name="Daum C."/>
            <person name="Ng V."/>
            <person name="Clum A."/>
            <person name="Steindorff A."/>
            <person name="Ohm R.A."/>
            <person name="Martin F."/>
            <person name="Silar P."/>
            <person name="Natvig D.O."/>
            <person name="Lalanne C."/>
            <person name="Gautier V."/>
            <person name="Ament-Velasquez S.L."/>
            <person name="Kruys A."/>
            <person name="Hutchinson M.I."/>
            <person name="Powell A.J."/>
            <person name="Barry K."/>
            <person name="Miller A.N."/>
            <person name="Grigoriev I.V."/>
            <person name="Debuchy R."/>
            <person name="Gladieux P."/>
            <person name="Hiltunen Thoren M."/>
            <person name="Johannesson H."/>
        </authorList>
    </citation>
    <scope>NUCLEOTIDE SEQUENCE</scope>
    <source>
        <strain evidence="8">PSN324</strain>
    </source>
</reference>
<comment type="caution">
    <text evidence="8">The sequence shown here is derived from an EMBL/GenBank/DDBJ whole genome shotgun (WGS) entry which is preliminary data.</text>
</comment>
<comment type="similarity">
    <text evidence="5">Belongs to the SAT4 family.</text>
</comment>
<feature type="domain" description="Rhodopsin" evidence="7">
    <location>
        <begin position="48"/>
        <end position="215"/>
    </location>
</feature>
<evidence type="ECO:0000256" key="5">
    <source>
        <dbReference type="ARBA" id="ARBA00038359"/>
    </source>
</evidence>
<evidence type="ECO:0000256" key="4">
    <source>
        <dbReference type="ARBA" id="ARBA00023136"/>
    </source>
</evidence>
<evidence type="ECO:0000259" key="7">
    <source>
        <dbReference type="Pfam" id="PF20684"/>
    </source>
</evidence>
<evidence type="ECO:0000313" key="9">
    <source>
        <dbReference type="Proteomes" id="UP001321749"/>
    </source>
</evidence>
<dbReference type="InterPro" id="IPR049326">
    <property type="entry name" value="Rhodopsin_dom_fungi"/>
</dbReference>
<evidence type="ECO:0000256" key="3">
    <source>
        <dbReference type="ARBA" id="ARBA00022989"/>
    </source>
</evidence>
<evidence type="ECO:0000256" key="1">
    <source>
        <dbReference type="ARBA" id="ARBA00004141"/>
    </source>
</evidence>
<accession>A0AAV9I204</accession>
<feature type="transmembrane region" description="Helical" evidence="6">
    <location>
        <begin position="150"/>
        <end position="171"/>
    </location>
</feature>
<gene>
    <name evidence="8" type="ORF">QBC42DRAFT_167191</name>
</gene>
<sequence length="251" mass="27740">MDRASESRAGQAAAAIIVSPIIASITVGLRIYTRGFITKALFLEDYFIICAMLSIMLQYIRISVMPFEKWICYAITAVIVGQCLSMGTVNFVLCTPFPAMWDHGVPGAKCLDITKIWYAQLGMTICTDFLVLTAPVFILRHLRLPWNQKLAISVVLSFGGMACIISVLRLLTVVQSTRSRDSTYDKVPSAVYGVIEPNLGIFCACIVTLRPLLRRYMPSQASKGPSRSHVTSIVLEDPRREDAPGKYIPVA</sequence>
<dbReference type="Proteomes" id="UP001321749">
    <property type="component" value="Unassembled WGS sequence"/>
</dbReference>
<dbReference type="AlphaFoldDB" id="A0AAV9I204"/>
<keyword evidence="2 6" id="KW-0812">Transmembrane</keyword>
<feature type="transmembrane region" description="Helical" evidence="6">
    <location>
        <begin position="45"/>
        <end position="64"/>
    </location>
</feature>
<dbReference type="EMBL" id="MU864933">
    <property type="protein sequence ID" value="KAK4466245.1"/>
    <property type="molecule type" value="Genomic_DNA"/>
</dbReference>
<feature type="transmembrane region" description="Helical" evidence="6">
    <location>
        <begin position="71"/>
        <end position="93"/>
    </location>
</feature>
<dbReference type="Pfam" id="PF20684">
    <property type="entry name" value="Fung_rhodopsin"/>
    <property type="match status" value="1"/>
</dbReference>
<dbReference type="InterPro" id="IPR052337">
    <property type="entry name" value="SAT4-like"/>
</dbReference>
<reference evidence="8" key="2">
    <citation type="submission" date="2023-06" db="EMBL/GenBank/DDBJ databases">
        <authorList>
            <consortium name="Lawrence Berkeley National Laboratory"/>
            <person name="Mondo S.J."/>
            <person name="Hensen N."/>
            <person name="Bonometti L."/>
            <person name="Westerberg I."/>
            <person name="Brannstrom I.O."/>
            <person name="Guillou S."/>
            <person name="Cros-Aarteil S."/>
            <person name="Calhoun S."/>
            <person name="Haridas S."/>
            <person name="Kuo A."/>
            <person name="Pangilinan J."/>
            <person name="Riley R."/>
            <person name="Labutti K."/>
            <person name="Andreopoulos B."/>
            <person name="Lipzen A."/>
            <person name="Chen C."/>
            <person name="Yanf M."/>
            <person name="Daum C."/>
            <person name="Ng V."/>
            <person name="Clum A."/>
            <person name="Steindorff A."/>
            <person name="Ohm R."/>
            <person name="Martin F."/>
            <person name="Silar P."/>
            <person name="Natvig D."/>
            <person name="Lalanne C."/>
            <person name="Gautier V."/>
            <person name="Ament-Velasquez S.L."/>
            <person name="Kruys A."/>
            <person name="Hutchinson M.I."/>
            <person name="Powell A.J."/>
            <person name="Barry K."/>
            <person name="Miller A.N."/>
            <person name="Grigoriev I.V."/>
            <person name="Debuchy R."/>
            <person name="Gladieux P."/>
            <person name="Thoren M.H."/>
            <person name="Johannesson H."/>
        </authorList>
    </citation>
    <scope>NUCLEOTIDE SEQUENCE</scope>
    <source>
        <strain evidence="8">PSN324</strain>
    </source>
</reference>
<feature type="transmembrane region" description="Helical" evidence="6">
    <location>
        <begin position="116"/>
        <end position="138"/>
    </location>
</feature>
<keyword evidence="3 6" id="KW-1133">Transmembrane helix</keyword>
<keyword evidence="4 6" id="KW-0472">Membrane</keyword>
<dbReference type="GO" id="GO:0016020">
    <property type="term" value="C:membrane"/>
    <property type="evidence" value="ECO:0007669"/>
    <property type="project" value="UniProtKB-SubCell"/>
</dbReference>
<organism evidence="8 9">
    <name type="scientific">Cladorrhinum samala</name>
    <dbReference type="NCBI Taxonomy" id="585594"/>
    <lineage>
        <taxon>Eukaryota</taxon>
        <taxon>Fungi</taxon>
        <taxon>Dikarya</taxon>
        <taxon>Ascomycota</taxon>
        <taxon>Pezizomycotina</taxon>
        <taxon>Sordariomycetes</taxon>
        <taxon>Sordariomycetidae</taxon>
        <taxon>Sordariales</taxon>
        <taxon>Podosporaceae</taxon>
        <taxon>Cladorrhinum</taxon>
    </lineage>
</organism>
<evidence type="ECO:0000313" key="8">
    <source>
        <dbReference type="EMBL" id="KAK4466245.1"/>
    </source>
</evidence>